<protein>
    <submittedName>
        <fullName evidence="2">DUF4059 family protein</fullName>
    </submittedName>
</protein>
<keyword evidence="1" id="KW-0812">Transmembrane</keyword>
<gene>
    <name evidence="2" type="ORF">GHI93_07835</name>
</gene>
<evidence type="ECO:0000313" key="2">
    <source>
        <dbReference type="EMBL" id="MQW39833.1"/>
    </source>
</evidence>
<evidence type="ECO:0000313" key="3">
    <source>
        <dbReference type="Proteomes" id="UP000439550"/>
    </source>
</evidence>
<keyword evidence="1" id="KW-1133">Transmembrane helix</keyword>
<dbReference type="Pfam" id="PF13268">
    <property type="entry name" value="DUF4059"/>
    <property type="match status" value="1"/>
</dbReference>
<dbReference type="RefSeq" id="WP_153496501.1">
    <property type="nucleotide sequence ID" value="NZ_CAXYUY010000001.1"/>
</dbReference>
<dbReference type="Proteomes" id="UP000439550">
    <property type="component" value="Unassembled WGS sequence"/>
</dbReference>
<feature type="transmembrane region" description="Helical" evidence="1">
    <location>
        <begin position="48"/>
        <end position="69"/>
    </location>
</feature>
<dbReference type="EMBL" id="WITJ01000010">
    <property type="protein sequence ID" value="MQW39833.1"/>
    <property type="molecule type" value="Genomic_DNA"/>
</dbReference>
<feature type="transmembrane region" description="Helical" evidence="1">
    <location>
        <begin position="6"/>
        <end position="27"/>
    </location>
</feature>
<evidence type="ECO:0000256" key="1">
    <source>
        <dbReference type="SAM" id="Phobius"/>
    </source>
</evidence>
<name>A0A7X2D0S7_9LACT</name>
<organism evidence="2 3">
    <name type="scientific">Lactococcus hircilactis</name>
    <dbReference type="NCBI Taxonomy" id="1494462"/>
    <lineage>
        <taxon>Bacteria</taxon>
        <taxon>Bacillati</taxon>
        <taxon>Bacillota</taxon>
        <taxon>Bacilli</taxon>
        <taxon>Lactobacillales</taxon>
        <taxon>Streptococcaceae</taxon>
        <taxon>Lactococcus</taxon>
    </lineage>
</organism>
<proteinExistence type="predicted"/>
<dbReference type="InterPro" id="IPR025134">
    <property type="entry name" value="DUF4059"/>
</dbReference>
<dbReference type="AlphaFoldDB" id="A0A7X2D0S7"/>
<sequence>MVLQLYLQGLLVSALVMVVFSAIYAFAYLIRNAYQPKNVIRNRIFDLILINLLTIPVLSFAVLGLLVILKTRLL</sequence>
<keyword evidence="1" id="KW-0472">Membrane</keyword>
<reference evidence="2 3" key="1">
    <citation type="submission" date="2019-10" db="EMBL/GenBank/DDBJ databases">
        <authorList>
            <person name="Dong K."/>
        </authorList>
    </citation>
    <scope>NUCLEOTIDE SEQUENCE [LARGE SCALE GENOMIC DNA]</scope>
    <source>
        <strain evidence="2 3">DSM 28960</strain>
    </source>
</reference>
<dbReference type="OrthoDB" id="2243356at2"/>
<comment type="caution">
    <text evidence="2">The sequence shown here is derived from an EMBL/GenBank/DDBJ whole genome shotgun (WGS) entry which is preliminary data.</text>
</comment>
<accession>A0A7X2D0S7</accession>
<keyword evidence="3" id="KW-1185">Reference proteome</keyword>